<proteinExistence type="predicted"/>
<sequence length="469" mass="52647">MAGLEFFDEHNEVAMLQKPKQAEGFHQIVDFLKSSHIAYALTVNPTICVEHLRQFWANATIHTEEGTQVIKTRACDKPLTISEECIRIHLRLDDASGITSLPKEDLFQVLSRMEYKDPYCQAQIPHHQTYIRKKIQKVPSLLVSSPPKPSSPLMEHSPLENIERETIGVSPNPQKVLYKEKDEHVGSEAHTTVSAQSAGQDNVNIFKTFPTATLGEQSSKGPRCQETKGVAGASARQKTSTKRSKDPSKVVKTPKGGEDRYTYNELMETIANVNLDVIKQGSEIEEMKKVIISQQTQIVKLKKMVLKLVHQKRRKQFILKKRRSVHAAFKKGESQEKQDEKESTSEMEFQFEGETGADKEDKVGSEAETFENVADIAKAAVTEAATVTNEPEAETKLSREEIEIAETLVKANNDTPKATQKAKGVMIKEGGLEKKIKEVSVEDAKKKGKEKMVESEQPLKKKKQIELDE</sequence>
<protein>
    <submittedName>
        <fullName evidence="1">Uncharacterized protein</fullName>
    </submittedName>
</protein>
<name>A0ACB9ABI5_ARCLA</name>
<evidence type="ECO:0000313" key="2">
    <source>
        <dbReference type="Proteomes" id="UP001055879"/>
    </source>
</evidence>
<dbReference type="Proteomes" id="UP001055879">
    <property type="component" value="Linkage Group LG08"/>
</dbReference>
<reference evidence="1 2" key="2">
    <citation type="journal article" date="2022" name="Mol. Ecol. Resour.">
        <title>The genomes of chicory, endive, great burdock and yacon provide insights into Asteraceae paleo-polyploidization history and plant inulin production.</title>
        <authorList>
            <person name="Fan W."/>
            <person name="Wang S."/>
            <person name="Wang H."/>
            <person name="Wang A."/>
            <person name="Jiang F."/>
            <person name="Liu H."/>
            <person name="Zhao H."/>
            <person name="Xu D."/>
            <person name="Zhang Y."/>
        </authorList>
    </citation>
    <scope>NUCLEOTIDE SEQUENCE [LARGE SCALE GENOMIC DNA]</scope>
    <source>
        <strain evidence="2">cv. Niubang</strain>
    </source>
</reference>
<comment type="caution">
    <text evidence="1">The sequence shown here is derived from an EMBL/GenBank/DDBJ whole genome shotgun (WGS) entry which is preliminary data.</text>
</comment>
<accession>A0ACB9ABI5</accession>
<gene>
    <name evidence="1" type="ORF">L6452_26213</name>
</gene>
<keyword evidence="2" id="KW-1185">Reference proteome</keyword>
<organism evidence="1 2">
    <name type="scientific">Arctium lappa</name>
    <name type="common">Greater burdock</name>
    <name type="synonym">Lappa major</name>
    <dbReference type="NCBI Taxonomy" id="4217"/>
    <lineage>
        <taxon>Eukaryota</taxon>
        <taxon>Viridiplantae</taxon>
        <taxon>Streptophyta</taxon>
        <taxon>Embryophyta</taxon>
        <taxon>Tracheophyta</taxon>
        <taxon>Spermatophyta</taxon>
        <taxon>Magnoliopsida</taxon>
        <taxon>eudicotyledons</taxon>
        <taxon>Gunneridae</taxon>
        <taxon>Pentapetalae</taxon>
        <taxon>asterids</taxon>
        <taxon>campanulids</taxon>
        <taxon>Asterales</taxon>
        <taxon>Asteraceae</taxon>
        <taxon>Carduoideae</taxon>
        <taxon>Cardueae</taxon>
        <taxon>Arctiinae</taxon>
        <taxon>Arctium</taxon>
    </lineage>
</organism>
<dbReference type="EMBL" id="CM042054">
    <property type="protein sequence ID" value="KAI3707587.1"/>
    <property type="molecule type" value="Genomic_DNA"/>
</dbReference>
<evidence type="ECO:0000313" key="1">
    <source>
        <dbReference type="EMBL" id="KAI3707587.1"/>
    </source>
</evidence>
<reference evidence="2" key="1">
    <citation type="journal article" date="2022" name="Mol. Ecol. Resour.">
        <title>The genomes of chicory, endive, great burdock and yacon provide insights into Asteraceae palaeo-polyploidization history and plant inulin production.</title>
        <authorList>
            <person name="Fan W."/>
            <person name="Wang S."/>
            <person name="Wang H."/>
            <person name="Wang A."/>
            <person name="Jiang F."/>
            <person name="Liu H."/>
            <person name="Zhao H."/>
            <person name="Xu D."/>
            <person name="Zhang Y."/>
        </authorList>
    </citation>
    <scope>NUCLEOTIDE SEQUENCE [LARGE SCALE GENOMIC DNA]</scope>
    <source>
        <strain evidence="2">cv. Niubang</strain>
    </source>
</reference>